<evidence type="ECO:0000313" key="3">
    <source>
        <dbReference type="EMBL" id="GAB91514.1"/>
    </source>
</evidence>
<keyword evidence="2" id="KW-0812">Transmembrane</keyword>
<dbReference type="eggNOG" id="ENOG5032EHV">
    <property type="taxonomic scope" value="Bacteria"/>
</dbReference>
<gene>
    <name evidence="3" type="ORF">GORHZ_135_00640</name>
</gene>
<comment type="caution">
    <text evidence="3">The sequence shown here is derived from an EMBL/GenBank/DDBJ whole genome shotgun (WGS) entry which is preliminary data.</text>
</comment>
<evidence type="ECO:0008006" key="5">
    <source>
        <dbReference type="Google" id="ProtNLM"/>
    </source>
</evidence>
<evidence type="ECO:0000313" key="4">
    <source>
        <dbReference type="Proteomes" id="UP000008363"/>
    </source>
</evidence>
<name>K6WY77_9ACTN</name>
<dbReference type="AlphaFoldDB" id="K6WY77"/>
<feature type="transmembrane region" description="Helical" evidence="2">
    <location>
        <begin position="25"/>
        <end position="45"/>
    </location>
</feature>
<organism evidence="3 4">
    <name type="scientific">Gordonia rhizosphera NBRC 16068</name>
    <dbReference type="NCBI Taxonomy" id="1108045"/>
    <lineage>
        <taxon>Bacteria</taxon>
        <taxon>Bacillati</taxon>
        <taxon>Actinomycetota</taxon>
        <taxon>Actinomycetes</taxon>
        <taxon>Mycobacteriales</taxon>
        <taxon>Gordoniaceae</taxon>
        <taxon>Gordonia</taxon>
    </lineage>
</organism>
<keyword evidence="2" id="KW-1133">Transmembrane helix</keyword>
<dbReference type="RefSeq" id="WP_006335042.1">
    <property type="nucleotide sequence ID" value="NZ_BAHC01000135.1"/>
</dbReference>
<keyword evidence="4" id="KW-1185">Reference proteome</keyword>
<sequence>MTPPGPPRSGGPPHSGGPRRSWRPWSVALAATIAVGLLASVVVLARAQSSSDESSAGPEGTMTVPASESQMAQEGLWDPHDVPDSAIHALGGDPTRPRCNFVENVRECAWDAHDAQGGRYSLYVWLSTSSLVELNNRTDFAAKSPTTVGARPALRYHLAGDSFDNRCMISWGTSFGTTSAGIEQLDTDRDDQPVDTCALAVAWAEELVTSTPG</sequence>
<accession>K6WY77</accession>
<feature type="compositionally biased region" description="Pro residues" evidence="1">
    <location>
        <begin position="1"/>
        <end position="10"/>
    </location>
</feature>
<feature type="region of interest" description="Disordered" evidence="1">
    <location>
        <begin position="1"/>
        <end position="20"/>
    </location>
</feature>
<evidence type="ECO:0000256" key="1">
    <source>
        <dbReference type="SAM" id="MobiDB-lite"/>
    </source>
</evidence>
<dbReference type="InterPro" id="IPR024520">
    <property type="entry name" value="DUF3558"/>
</dbReference>
<dbReference type="EMBL" id="BAHC01000135">
    <property type="protein sequence ID" value="GAB91514.1"/>
    <property type="molecule type" value="Genomic_DNA"/>
</dbReference>
<evidence type="ECO:0000256" key="2">
    <source>
        <dbReference type="SAM" id="Phobius"/>
    </source>
</evidence>
<protein>
    <recommendedName>
        <fullName evidence="5">DUF3558 domain-containing protein</fullName>
    </recommendedName>
</protein>
<keyword evidence="2" id="KW-0472">Membrane</keyword>
<proteinExistence type="predicted"/>
<feature type="region of interest" description="Disordered" evidence="1">
    <location>
        <begin position="48"/>
        <end position="93"/>
    </location>
</feature>
<dbReference type="OrthoDB" id="4549426at2"/>
<reference evidence="3 4" key="1">
    <citation type="submission" date="2012-08" db="EMBL/GenBank/DDBJ databases">
        <title>Whole genome shotgun sequence of Gordonia rhizosphera NBRC 16068.</title>
        <authorList>
            <person name="Takarada H."/>
            <person name="Isaki S."/>
            <person name="Hosoyama A."/>
            <person name="Tsuchikane K."/>
            <person name="Katsumata H."/>
            <person name="Baba S."/>
            <person name="Ohji S."/>
            <person name="Yamazaki S."/>
            <person name="Fujita N."/>
        </authorList>
    </citation>
    <scope>NUCLEOTIDE SEQUENCE [LARGE SCALE GENOMIC DNA]</scope>
    <source>
        <strain evidence="3 4">NBRC 16068</strain>
    </source>
</reference>
<dbReference type="Pfam" id="PF12079">
    <property type="entry name" value="DUF3558"/>
    <property type="match status" value="1"/>
</dbReference>
<dbReference type="Proteomes" id="UP000008363">
    <property type="component" value="Unassembled WGS sequence"/>
</dbReference>